<name>A0ABQ5YRP7_9BURK</name>
<evidence type="ECO:0000256" key="1">
    <source>
        <dbReference type="SAM" id="MobiDB-lite"/>
    </source>
</evidence>
<comment type="caution">
    <text evidence="3">The sequence shown here is derived from an EMBL/GenBank/DDBJ whole genome shotgun (WGS) entry which is preliminary data.</text>
</comment>
<evidence type="ECO:0000313" key="3">
    <source>
        <dbReference type="EMBL" id="GLR26122.1"/>
    </source>
</evidence>
<dbReference type="InterPro" id="IPR012340">
    <property type="entry name" value="NA-bd_OB-fold"/>
</dbReference>
<feature type="domain" description="RNB" evidence="2">
    <location>
        <begin position="237"/>
        <end position="520"/>
    </location>
</feature>
<dbReference type="Proteomes" id="UP001156664">
    <property type="component" value="Unassembled WGS sequence"/>
</dbReference>
<feature type="compositionally biased region" description="Acidic residues" evidence="1">
    <location>
        <begin position="635"/>
        <end position="645"/>
    </location>
</feature>
<dbReference type="Pfam" id="PF00773">
    <property type="entry name" value="RNB"/>
    <property type="match status" value="2"/>
</dbReference>
<dbReference type="InterPro" id="IPR050180">
    <property type="entry name" value="RNR_Ribonuclease"/>
</dbReference>
<dbReference type="PANTHER" id="PTHR23355:SF9">
    <property type="entry name" value="DIS3-LIKE EXONUCLEASE 2"/>
    <property type="match status" value="1"/>
</dbReference>
<dbReference type="SMART" id="SM00955">
    <property type="entry name" value="RNB"/>
    <property type="match status" value="1"/>
</dbReference>
<gene>
    <name evidence="3" type="ORF">GCM10007875_12100</name>
</gene>
<reference evidence="4" key="1">
    <citation type="journal article" date="2019" name="Int. J. Syst. Evol. Microbiol.">
        <title>The Global Catalogue of Microorganisms (GCM) 10K type strain sequencing project: providing services to taxonomists for standard genome sequencing and annotation.</title>
        <authorList>
            <consortium name="The Broad Institute Genomics Platform"/>
            <consortium name="The Broad Institute Genome Sequencing Center for Infectious Disease"/>
            <person name="Wu L."/>
            <person name="Ma J."/>
        </authorList>
    </citation>
    <scope>NUCLEOTIDE SEQUENCE [LARGE SCALE GENOMIC DNA]</scope>
    <source>
        <strain evidence="4">NBRC 105857</strain>
    </source>
</reference>
<organism evidence="3 4">
    <name type="scientific">Limnobacter litoralis</name>
    <dbReference type="NCBI Taxonomy" id="481366"/>
    <lineage>
        <taxon>Bacteria</taxon>
        <taxon>Pseudomonadati</taxon>
        <taxon>Pseudomonadota</taxon>
        <taxon>Betaproteobacteria</taxon>
        <taxon>Burkholderiales</taxon>
        <taxon>Burkholderiaceae</taxon>
        <taxon>Limnobacter</taxon>
    </lineage>
</organism>
<dbReference type="PANTHER" id="PTHR23355">
    <property type="entry name" value="RIBONUCLEASE"/>
    <property type="match status" value="1"/>
</dbReference>
<keyword evidence="4" id="KW-1185">Reference proteome</keyword>
<dbReference type="InterPro" id="IPR001900">
    <property type="entry name" value="RNase_II/R"/>
</dbReference>
<feature type="region of interest" description="Disordered" evidence="1">
    <location>
        <begin position="635"/>
        <end position="661"/>
    </location>
</feature>
<accession>A0ABQ5YRP7</accession>
<dbReference type="SUPFAM" id="SSF50249">
    <property type="entry name" value="Nucleic acid-binding proteins"/>
    <property type="match status" value="1"/>
</dbReference>
<proteinExistence type="predicted"/>
<sequence>MNLFYEEAGAFKVGRVILEQGNAFQVETLHGKRSKVKGSSVMLRFESPTCAEFSQQMQALADEMDASFLWDCAPEGEFEFTAMAEEYFGEKPSAVQQAAVLTALHAAPVYFHRKGKGNYRAAPPDILKAALAGLEKKRLAAEQQQTWAEALVRRELPAGFQAHVAQLLVNPDKNSLEYKALMQACTEAGRSPDVLMIECGAFKTVHELMRAKFAAVYFPKGTRIDLPPPAVPEFIERLPMAEVRAFSIDDISTTEIDDAFSVVWLSDERARVGVHIAAPGLLIERGSPHDRVARERLSTVYAPGDKITMLPDDVVALSTLAEDTVAPCLSIYTDIDLTSGELIGDPVSRVERVPIAANLRHNLMDQAVSQEVLEDPAVASVPEVGEFFPALKVLWLGTKVLKHKRELVRGQPEKHARIDFNFYVDEDGKVEIVPRRRDAPLDLLVAEWMIFVNNQWGGLLHDHKVTGIYRIQPHMGRVRMSTHAAPHAGLGVPQYAWSTSPLRRYVDLINQQQLISVIQGSPAPYSATDADLLSAVNSFDVTYKAYAEFQQNMERYWCLRWIQQKGIRKFNGVVVKDELVRLEEIPLFVRLVGVTSPGRGVQVEVELDEVDELTLTVSCKLIALKQGRATRLLDDEDELPDDADALVEPGEAVAPQDEGQS</sequence>
<dbReference type="RefSeq" id="WP_284280601.1">
    <property type="nucleotide sequence ID" value="NZ_BSOJ01000012.1"/>
</dbReference>
<evidence type="ECO:0000259" key="2">
    <source>
        <dbReference type="SMART" id="SM00955"/>
    </source>
</evidence>
<protein>
    <submittedName>
        <fullName evidence="3">Ribonuclease II</fullName>
    </submittedName>
</protein>
<dbReference type="EMBL" id="BSOJ01000012">
    <property type="protein sequence ID" value="GLR26122.1"/>
    <property type="molecule type" value="Genomic_DNA"/>
</dbReference>
<evidence type="ECO:0000313" key="4">
    <source>
        <dbReference type="Proteomes" id="UP001156664"/>
    </source>
</evidence>